<comment type="caution">
    <text evidence="1">The sequence shown here is derived from an EMBL/GenBank/DDBJ whole genome shotgun (WGS) entry which is preliminary data.</text>
</comment>
<dbReference type="EMBL" id="JBICYV010000012">
    <property type="protein sequence ID" value="MFG3013703.1"/>
    <property type="molecule type" value="Genomic_DNA"/>
</dbReference>
<organism evidence="1 2">
    <name type="scientific">Streptomyces cinerochromogenes</name>
    <dbReference type="NCBI Taxonomy" id="66422"/>
    <lineage>
        <taxon>Bacteria</taxon>
        <taxon>Bacillati</taxon>
        <taxon>Actinomycetota</taxon>
        <taxon>Actinomycetes</taxon>
        <taxon>Kitasatosporales</taxon>
        <taxon>Streptomycetaceae</taxon>
        <taxon>Streptomyces</taxon>
    </lineage>
</organism>
<accession>A0ABW7BCC3</accession>
<proteinExistence type="predicted"/>
<evidence type="ECO:0000313" key="1">
    <source>
        <dbReference type="EMBL" id="MFG3013703.1"/>
    </source>
</evidence>
<gene>
    <name evidence="1" type="ORF">ACGFZB_25320</name>
</gene>
<dbReference type="RefSeq" id="WP_392819662.1">
    <property type="nucleotide sequence ID" value="NZ_JBICYV010000012.1"/>
</dbReference>
<evidence type="ECO:0000313" key="2">
    <source>
        <dbReference type="Proteomes" id="UP001604267"/>
    </source>
</evidence>
<keyword evidence="2" id="KW-1185">Reference proteome</keyword>
<dbReference type="SUPFAM" id="SSF53474">
    <property type="entry name" value="alpha/beta-Hydrolases"/>
    <property type="match status" value="1"/>
</dbReference>
<dbReference type="Proteomes" id="UP001604267">
    <property type="component" value="Unassembled WGS sequence"/>
</dbReference>
<reference evidence="1 2" key="1">
    <citation type="submission" date="2024-10" db="EMBL/GenBank/DDBJ databases">
        <title>The Natural Products Discovery Center: Release of the First 8490 Sequenced Strains for Exploring Actinobacteria Biosynthetic Diversity.</title>
        <authorList>
            <person name="Kalkreuter E."/>
            <person name="Kautsar S.A."/>
            <person name="Yang D."/>
            <person name="Bader C.D."/>
            <person name="Teijaro C.N."/>
            <person name="Fluegel L."/>
            <person name="Davis C.M."/>
            <person name="Simpson J.R."/>
            <person name="Lauterbach L."/>
            <person name="Steele A.D."/>
            <person name="Gui C."/>
            <person name="Meng S."/>
            <person name="Li G."/>
            <person name="Viehrig K."/>
            <person name="Ye F."/>
            <person name="Su P."/>
            <person name="Kiefer A.F."/>
            <person name="Nichols A."/>
            <person name="Cepeda A.J."/>
            <person name="Yan W."/>
            <person name="Fan B."/>
            <person name="Jiang Y."/>
            <person name="Adhikari A."/>
            <person name="Zheng C.-J."/>
            <person name="Schuster L."/>
            <person name="Cowan T.M."/>
            <person name="Smanski M.J."/>
            <person name="Chevrette M.G."/>
            <person name="De Carvalho L.P.S."/>
            <person name="Shen B."/>
        </authorList>
    </citation>
    <scope>NUCLEOTIDE SEQUENCE [LARGE SCALE GENOMIC DNA]</scope>
    <source>
        <strain evidence="1 2">NPDC048320</strain>
    </source>
</reference>
<sequence>MVAVVFVHGTGVRADSYESTLGLLRKGLDRIDPGIRLHRCYWGGAHGVRPGMSSRTVPGYRGKEALLPEDEEIIRWGLLYADPLCELRELGATDSGDRAARRVLGDRSGPELERRATVLAVELPEELAELAGTERADRLRLAVSTVLDGIRGSADCRRAIARASSDGTCASMLAAAVVAQFLAEYQLAGESLPWTAEERDRAVLLVGQALGADVRGAVKKLAGTTTMYVVNRLINRWRDQVTDGSAYQVGDILRYAVRGDGLRRFIADRVSEVSRTEGPVVLFAHSLGGIAAVDLLVDRALAGVSHLITAGSQASQLYGMNALPGLEFGQPLPPHFPRWTNLYDRHDPLSFLAGQLFPGRVSDVDVTSGQPFLAAHSAYFTNPAVHRILADAVGECA</sequence>
<name>A0ABW7BCC3_9ACTN</name>
<evidence type="ECO:0008006" key="3">
    <source>
        <dbReference type="Google" id="ProtNLM"/>
    </source>
</evidence>
<dbReference type="Gene3D" id="3.40.50.1820">
    <property type="entry name" value="alpha/beta hydrolase"/>
    <property type="match status" value="1"/>
</dbReference>
<dbReference type="InterPro" id="IPR029058">
    <property type="entry name" value="AB_hydrolase_fold"/>
</dbReference>
<protein>
    <recommendedName>
        <fullName evidence="3">AB hydrolase-1 domain-containing protein</fullName>
    </recommendedName>
</protein>